<protein>
    <submittedName>
        <fullName evidence="2">Protein catecholamines up-like</fullName>
    </submittedName>
</protein>
<feature type="compositionally biased region" description="Basic and acidic residues" evidence="1">
    <location>
        <begin position="41"/>
        <end position="51"/>
    </location>
</feature>
<keyword evidence="3" id="KW-1185">Reference proteome</keyword>
<dbReference type="EMBL" id="VUJU01000925">
    <property type="protein sequence ID" value="KAF0767641.1"/>
    <property type="molecule type" value="Genomic_DNA"/>
</dbReference>
<feature type="compositionally biased region" description="Basic and acidic residues" evidence="1">
    <location>
        <begin position="7"/>
        <end position="29"/>
    </location>
</feature>
<dbReference type="AlphaFoldDB" id="A0A6G0ZAS7"/>
<feature type="region of interest" description="Disordered" evidence="1">
    <location>
        <begin position="1"/>
        <end position="51"/>
    </location>
</feature>
<dbReference type="Proteomes" id="UP000478052">
    <property type="component" value="Unassembled WGS sequence"/>
</dbReference>
<sequence>MSTHIHYRGEKDYKDHDEDDDTHMSHEGCDQPGHNHKHDHDHKEEEHSDYHQFGKHVGHTAEDYAARIRHQKHYGQVY</sequence>
<gene>
    <name evidence="2" type="ORF">FWK35_00018067</name>
</gene>
<evidence type="ECO:0000313" key="2">
    <source>
        <dbReference type="EMBL" id="KAF0767641.1"/>
    </source>
</evidence>
<proteinExistence type="predicted"/>
<reference evidence="2 3" key="1">
    <citation type="submission" date="2019-08" db="EMBL/GenBank/DDBJ databases">
        <title>Whole genome of Aphis craccivora.</title>
        <authorList>
            <person name="Voronova N.V."/>
            <person name="Shulinski R.S."/>
            <person name="Bandarenka Y.V."/>
            <person name="Zhorov D.G."/>
            <person name="Warner D."/>
        </authorList>
    </citation>
    <scope>NUCLEOTIDE SEQUENCE [LARGE SCALE GENOMIC DNA]</scope>
    <source>
        <strain evidence="2">180601</strain>
        <tissue evidence="2">Whole Body</tissue>
    </source>
</reference>
<name>A0A6G0ZAS7_APHCR</name>
<evidence type="ECO:0000256" key="1">
    <source>
        <dbReference type="SAM" id="MobiDB-lite"/>
    </source>
</evidence>
<evidence type="ECO:0000313" key="3">
    <source>
        <dbReference type="Proteomes" id="UP000478052"/>
    </source>
</evidence>
<organism evidence="2 3">
    <name type="scientific">Aphis craccivora</name>
    <name type="common">Cowpea aphid</name>
    <dbReference type="NCBI Taxonomy" id="307492"/>
    <lineage>
        <taxon>Eukaryota</taxon>
        <taxon>Metazoa</taxon>
        <taxon>Ecdysozoa</taxon>
        <taxon>Arthropoda</taxon>
        <taxon>Hexapoda</taxon>
        <taxon>Insecta</taxon>
        <taxon>Pterygota</taxon>
        <taxon>Neoptera</taxon>
        <taxon>Paraneoptera</taxon>
        <taxon>Hemiptera</taxon>
        <taxon>Sternorrhyncha</taxon>
        <taxon>Aphidomorpha</taxon>
        <taxon>Aphidoidea</taxon>
        <taxon>Aphididae</taxon>
        <taxon>Aphidini</taxon>
        <taxon>Aphis</taxon>
        <taxon>Aphis</taxon>
    </lineage>
</organism>
<comment type="caution">
    <text evidence="2">The sequence shown here is derived from an EMBL/GenBank/DDBJ whole genome shotgun (WGS) entry which is preliminary data.</text>
</comment>
<accession>A0A6G0ZAS7</accession>